<feature type="compositionally biased region" description="Low complexity" evidence="5">
    <location>
        <begin position="83"/>
        <end position="140"/>
    </location>
</feature>
<dbReference type="PANTHER" id="PTHR14398:SF0">
    <property type="entry name" value="ZINC FINGER PROTEIN SWM"/>
    <property type="match status" value="1"/>
</dbReference>
<proteinExistence type="predicted"/>
<dbReference type="OrthoDB" id="443401at2759"/>
<dbReference type="CDD" id="cd12257">
    <property type="entry name" value="RRM1_RBM26_like"/>
    <property type="match status" value="1"/>
</dbReference>
<feature type="region of interest" description="Disordered" evidence="5">
    <location>
        <begin position="619"/>
        <end position="640"/>
    </location>
</feature>
<dbReference type="OMA" id="NESYDEM"/>
<name>A0A0L8GY89_OCTBM</name>
<feature type="region of interest" description="Disordered" evidence="5">
    <location>
        <begin position="697"/>
        <end position="732"/>
    </location>
</feature>
<feature type="compositionally biased region" description="Basic residues" evidence="5">
    <location>
        <begin position="183"/>
        <end position="202"/>
    </location>
</feature>
<sequence length="1035" mass="114634">MIIENVEALKTWLTKTLSPICDADPAALAKYVVALVKKDKPENELNDNLIDQLDVFLQQRTRTFVDGLFEALKTKSYITNSSNGVSSVGVSVAPTSNNQTTSNSHSGNNNNTTTTNSSSNNNVVNQISNHSTTSSSQSSSKLDRKRKVPDGSDVGPTEEDKEHRKKRSRSSSPRGGRSGDDRRRRHDDRRFNRRRSRERSRSKSPQGKSRERLRPSRDLNRDRDRSRSPVTRSFGVRSRSRSWSPTRSRSRSRSRGCKDADSRGSTPLQDNNTYNVGPPNVQVPSSSSVSTVSSAISVVSHWDTNRNTPVATPSDGPPSSAPPLNIGSNRPRCRDYDEKGYCMRGDLCPYDHGLDPVIVEDVNLPNVLSFPHGHGPPSTHGAPGFIGPRIPPLGPPHMPQIGPRGPPPRPTRPVESYQPEGYNPEAPAINPPRPSFWVGPRGAPRPNQPFYLQPPRQRDLVSVPTIPDISKPQNLDNKSCNVSAPETNRTVIPPKRDFMSSNNAHKHHSPSQMHHYQQNKSTQPNPPGAYSGRLVPRYLNTTLEVRKIPRDQNNIAKLNEHFGKFGVLKNIQVSFENDLEAALITFANHTQANVAYRSSEPVFNNRFIKVFWHREKAPEQKAADSTAPVSSTAANTASDHRMPVKARLGIPAPNLLSLDNTGPKKTESGEKAVVYTSSVGHLTKTVFNPAAIKTKTTSVTSTTTTTTTTTTPSVLSKVNSSESPASKTAEPATVKKAGVPKMDSILKKVQKQKRDLLLSYVQQQHLLKKRLTDKNISADTKGKILKEIDDLRNIIKKFQEDLFPKKKSEVTKTKPAVTIPGPSSSQKTQKEILDTELELISKQNSGEDTTDLRKKLIELTQEAASLGLLSRGRGRGVIRGGMRSRGSSWSRGHRSVKMTASNRSLDNRPKQIHVSGFDAEPLKNILAHFSLFCELVKSEPDPTESNVILTFKSRQDAEKAILKCRRYKNKELKIKWYTPATPTVTNSIDTSSADLDDSFTQSPLECTEFTDLEVGALLGADDEDDEDEESRSWRR</sequence>
<dbReference type="PROSITE" id="PS50103">
    <property type="entry name" value="ZF_C3H1"/>
    <property type="match status" value="1"/>
</dbReference>
<feature type="region of interest" description="Disordered" evidence="5">
    <location>
        <begin position="877"/>
        <end position="903"/>
    </location>
</feature>
<dbReference type="InterPro" id="IPR002483">
    <property type="entry name" value="PWI_dom"/>
</dbReference>
<keyword evidence="4" id="KW-0863">Zinc-finger</keyword>
<dbReference type="InterPro" id="IPR012677">
    <property type="entry name" value="Nucleotide-bd_a/b_plait_sf"/>
</dbReference>
<dbReference type="InterPro" id="IPR045137">
    <property type="entry name" value="RBM26/27"/>
</dbReference>
<feature type="region of interest" description="Disordered" evidence="5">
    <location>
        <begin position="83"/>
        <end position="288"/>
    </location>
</feature>
<dbReference type="GO" id="GO:0005634">
    <property type="term" value="C:nucleus"/>
    <property type="evidence" value="ECO:0007669"/>
    <property type="project" value="TreeGrafter"/>
</dbReference>
<feature type="compositionally biased region" description="Polar residues" evidence="5">
    <location>
        <begin position="510"/>
        <end position="523"/>
    </location>
</feature>
<evidence type="ECO:0000259" key="7">
    <source>
        <dbReference type="PROSITE" id="PS50103"/>
    </source>
</evidence>
<dbReference type="STRING" id="37653.A0A0L8GY89"/>
<keyword evidence="4" id="KW-0862">Zinc</keyword>
<feature type="compositionally biased region" description="Polar residues" evidence="5">
    <location>
        <begin position="263"/>
        <end position="275"/>
    </location>
</feature>
<feature type="compositionally biased region" description="Low complexity" evidence="5">
    <location>
        <begin position="697"/>
        <end position="711"/>
    </location>
</feature>
<dbReference type="KEGG" id="obi:106874189"/>
<evidence type="ECO:0000256" key="2">
    <source>
        <dbReference type="ARBA" id="ARBA00043866"/>
    </source>
</evidence>
<dbReference type="PROSITE" id="PS50102">
    <property type="entry name" value="RRM"/>
    <property type="match status" value="1"/>
</dbReference>
<dbReference type="FunFam" id="3.30.70.330:FF:000208">
    <property type="entry name" value="RNA-binding protein 27 isoform X2"/>
    <property type="match status" value="1"/>
</dbReference>
<feature type="region of interest" description="Disordered" evidence="5">
    <location>
        <begin position="467"/>
        <end position="533"/>
    </location>
</feature>
<feature type="compositionally biased region" description="Pro residues" evidence="5">
    <location>
        <begin position="389"/>
        <end position="411"/>
    </location>
</feature>
<dbReference type="AlphaFoldDB" id="A0A0L8GY89"/>
<gene>
    <name evidence="8" type="ORF">OCBIM_22026396mg</name>
</gene>
<feature type="domain" description="RRM" evidence="6">
    <location>
        <begin position="541"/>
        <end position="615"/>
    </location>
</feature>
<dbReference type="SMART" id="SM00356">
    <property type="entry name" value="ZnF_C3H1"/>
    <property type="match status" value="1"/>
</dbReference>
<evidence type="ECO:0000259" key="6">
    <source>
        <dbReference type="PROSITE" id="PS50102"/>
    </source>
</evidence>
<feature type="compositionally biased region" description="Low complexity" evidence="5">
    <location>
        <begin position="880"/>
        <end position="890"/>
    </location>
</feature>
<keyword evidence="1 3" id="KW-0694">RNA-binding</keyword>
<dbReference type="Gene3D" id="1.20.1390.10">
    <property type="entry name" value="PWI domain"/>
    <property type="match status" value="1"/>
</dbReference>
<protein>
    <recommendedName>
        <fullName evidence="9">C3H1-type domain-containing protein</fullName>
    </recommendedName>
</protein>
<evidence type="ECO:0008006" key="9">
    <source>
        <dbReference type="Google" id="ProtNLM"/>
    </source>
</evidence>
<evidence type="ECO:0000313" key="8">
    <source>
        <dbReference type="EMBL" id="KOF81545.1"/>
    </source>
</evidence>
<feature type="compositionally biased region" description="Polar residues" evidence="5">
    <location>
        <begin position="471"/>
        <end position="490"/>
    </location>
</feature>
<feature type="region of interest" description="Disordered" evidence="5">
    <location>
        <begin position="303"/>
        <end position="332"/>
    </location>
</feature>
<evidence type="ECO:0000256" key="5">
    <source>
        <dbReference type="SAM" id="MobiDB-lite"/>
    </source>
</evidence>
<dbReference type="PANTHER" id="PTHR14398">
    <property type="entry name" value="RNA RECOGNITION RRM/RNP DOMAIN"/>
    <property type="match status" value="1"/>
</dbReference>
<feature type="compositionally biased region" description="Basic and acidic residues" evidence="5">
    <location>
        <begin position="208"/>
        <end position="227"/>
    </location>
</feature>
<organism evidence="8">
    <name type="scientific">Octopus bimaculoides</name>
    <name type="common">California two-spotted octopus</name>
    <dbReference type="NCBI Taxonomy" id="37653"/>
    <lineage>
        <taxon>Eukaryota</taxon>
        <taxon>Metazoa</taxon>
        <taxon>Spiralia</taxon>
        <taxon>Lophotrochozoa</taxon>
        <taxon>Mollusca</taxon>
        <taxon>Cephalopoda</taxon>
        <taxon>Coleoidea</taxon>
        <taxon>Octopodiformes</taxon>
        <taxon>Octopoda</taxon>
        <taxon>Incirrata</taxon>
        <taxon>Octopodidae</taxon>
        <taxon>Octopus</taxon>
    </lineage>
</organism>
<keyword evidence="4" id="KW-0479">Metal-binding</keyword>
<dbReference type="Pfam" id="PF14605">
    <property type="entry name" value="Nup35_RRM_2"/>
    <property type="match status" value="1"/>
</dbReference>
<feature type="compositionally biased region" description="Polar residues" evidence="5">
    <location>
        <begin position="627"/>
        <end position="637"/>
    </location>
</feature>
<reference evidence="8" key="1">
    <citation type="submission" date="2015-07" db="EMBL/GenBank/DDBJ databases">
        <title>MeaNS - Measles Nucleotide Surveillance Program.</title>
        <authorList>
            <person name="Tran T."/>
            <person name="Druce J."/>
        </authorList>
    </citation>
    <scope>NUCLEOTIDE SEQUENCE</scope>
    <source>
        <strain evidence="8">UCB-OBI-ISO-001</strain>
        <tissue evidence="8">Gonad</tissue>
    </source>
</reference>
<feature type="region of interest" description="Disordered" evidence="5">
    <location>
        <begin position="370"/>
        <end position="454"/>
    </location>
</feature>
<accession>A0A0L8GY89</accession>
<dbReference type="InterPro" id="IPR035979">
    <property type="entry name" value="RBD_domain_sf"/>
</dbReference>
<dbReference type="Gene3D" id="3.30.70.330">
    <property type="match status" value="2"/>
</dbReference>
<dbReference type="GO" id="GO:0008270">
    <property type="term" value="F:zinc ion binding"/>
    <property type="evidence" value="ECO:0007669"/>
    <property type="project" value="UniProtKB-KW"/>
</dbReference>
<evidence type="ECO:0000256" key="4">
    <source>
        <dbReference type="PROSITE-ProRule" id="PRU00723"/>
    </source>
</evidence>
<comment type="function">
    <text evidence="2">May be involved in the turnover of nuclear polyadenylated (pA+) RNA.</text>
</comment>
<feature type="domain" description="C3H1-type" evidence="7">
    <location>
        <begin position="327"/>
        <end position="355"/>
    </location>
</feature>
<evidence type="ECO:0000256" key="1">
    <source>
        <dbReference type="ARBA" id="ARBA00022884"/>
    </source>
</evidence>
<dbReference type="InterPro" id="IPR000571">
    <property type="entry name" value="Znf_CCCH"/>
</dbReference>
<dbReference type="Pfam" id="PF00642">
    <property type="entry name" value="zf-CCCH"/>
    <property type="match status" value="1"/>
</dbReference>
<dbReference type="EMBL" id="KQ420036">
    <property type="protein sequence ID" value="KOF81545.1"/>
    <property type="molecule type" value="Genomic_DNA"/>
</dbReference>
<feature type="compositionally biased region" description="Polar residues" evidence="5">
    <location>
        <begin position="712"/>
        <end position="726"/>
    </location>
</feature>
<dbReference type="GO" id="GO:0003723">
    <property type="term" value="F:RNA binding"/>
    <property type="evidence" value="ECO:0007669"/>
    <property type="project" value="UniProtKB-UniRule"/>
</dbReference>
<dbReference type="InterPro" id="IPR000504">
    <property type="entry name" value="RRM_dom"/>
</dbReference>
<feature type="zinc finger region" description="C3H1-type" evidence="4">
    <location>
        <begin position="327"/>
        <end position="355"/>
    </location>
</feature>
<dbReference type="SUPFAM" id="SSF54928">
    <property type="entry name" value="RNA-binding domain, RBD"/>
    <property type="match status" value="1"/>
</dbReference>
<evidence type="ECO:0000256" key="3">
    <source>
        <dbReference type="PROSITE-ProRule" id="PRU00176"/>
    </source>
</evidence>
<dbReference type="Pfam" id="PF01480">
    <property type="entry name" value="PWI"/>
    <property type="match status" value="1"/>
</dbReference>